<dbReference type="PANTHER" id="PTHR22911">
    <property type="entry name" value="ACYL-MALONYL CONDENSING ENZYME-RELATED"/>
    <property type="match status" value="1"/>
</dbReference>
<protein>
    <submittedName>
        <fullName evidence="3">DMT family transporter</fullName>
    </submittedName>
</protein>
<evidence type="ECO:0000313" key="3">
    <source>
        <dbReference type="EMBL" id="RDE22684.1"/>
    </source>
</evidence>
<dbReference type="OrthoDB" id="148351at2"/>
<reference evidence="3 4" key="1">
    <citation type="submission" date="2018-07" db="EMBL/GenBank/DDBJ databases">
        <title>Motiliproteus coralliicola sp. nov., a bacterium isolated from Coral.</title>
        <authorList>
            <person name="Wang G."/>
        </authorList>
    </citation>
    <scope>NUCLEOTIDE SEQUENCE [LARGE SCALE GENOMIC DNA]</scope>
    <source>
        <strain evidence="3 4">C34</strain>
    </source>
</reference>
<evidence type="ECO:0000313" key="4">
    <source>
        <dbReference type="Proteomes" id="UP000253769"/>
    </source>
</evidence>
<feature type="transmembrane region" description="Helical" evidence="1">
    <location>
        <begin position="198"/>
        <end position="218"/>
    </location>
</feature>
<feature type="transmembrane region" description="Helical" evidence="1">
    <location>
        <begin position="230"/>
        <end position="247"/>
    </location>
</feature>
<comment type="caution">
    <text evidence="3">The sequence shown here is derived from an EMBL/GenBank/DDBJ whole genome shotgun (WGS) entry which is preliminary data.</text>
</comment>
<feature type="transmembrane region" description="Helical" evidence="1">
    <location>
        <begin position="56"/>
        <end position="80"/>
    </location>
</feature>
<feature type="transmembrane region" description="Helical" evidence="1">
    <location>
        <begin position="253"/>
        <end position="271"/>
    </location>
</feature>
<feature type="transmembrane region" description="Helical" evidence="1">
    <location>
        <begin position="114"/>
        <end position="132"/>
    </location>
</feature>
<dbReference type="Pfam" id="PF00892">
    <property type="entry name" value="EamA"/>
    <property type="match status" value="2"/>
</dbReference>
<dbReference type="AlphaFoldDB" id="A0A369WPZ2"/>
<dbReference type="EMBL" id="QQOH01000002">
    <property type="protein sequence ID" value="RDE22684.1"/>
    <property type="molecule type" value="Genomic_DNA"/>
</dbReference>
<feature type="transmembrane region" description="Helical" evidence="1">
    <location>
        <begin position="138"/>
        <end position="156"/>
    </location>
</feature>
<dbReference type="GO" id="GO:0016020">
    <property type="term" value="C:membrane"/>
    <property type="evidence" value="ECO:0007669"/>
    <property type="project" value="InterPro"/>
</dbReference>
<proteinExistence type="predicted"/>
<dbReference type="SUPFAM" id="SSF103481">
    <property type="entry name" value="Multidrug resistance efflux transporter EmrE"/>
    <property type="match status" value="2"/>
</dbReference>
<keyword evidence="1" id="KW-0472">Membrane</keyword>
<accession>A0A369WPZ2</accession>
<gene>
    <name evidence="3" type="ORF">DV711_08875</name>
</gene>
<dbReference type="Proteomes" id="UP000253769">
    <property type="component" value="Unassembled WGS sequence"/>
</dbReference>
<evidence type="ECO:0000256" key="1">
    <source>
        <dbReference type="SAM" id="Phobius"/>
    </source>
</evidence>
<feature type="domain" description="EamA" evidence="2">
    <location>
        <begin position="139"/>
        <end position="264"/>
    </location>
</feature>
<keyword evidence="4" id="KW-1185">Reference proteome</keyword>
<sequence>MMLAMAAFAVEDMLIKAAAGSVSTGFVLALFGLGGTLVFSLLCFRQRESLLHPALLSTPILIRAVCEVVGRLFFVLAITLSSLSSASTILQATPLVVVLGAALLFNEQVGLRRWLAIVLGFVGVLLVIRPGLGSFEPASILAVIGMVGFAGRDLATRAAPSELSNRQLGVYGFFILIPTGVGLHLYNGQPVLLDSATAGLIGAAVVCGVVAYNALTIAMRTGEVSVVAPFRYTRLIFALILAALFFAERPDVATLAGGLIIVLSGGYTLIYNRKLAAGSVKPI</sequence>
<name>A0A369WPZ2_9GAMM</name>
<dbReference type="InterPro" id="IPR037185">
    <property type="entry name" value="EmrE-like"/>
</dbReference>
<feature type="transmembrane region" description="Helical" evidence="1">
    <location>
        <begin position="168"/>
        <end position="186"/>
    </location>
</feature>
<evidence type="ECO:0000259" key="2">
    <source>
        <dbReference type="Pfam" id="PF00892"/>
    </source>
</evidence>
<feature type="domain" description="EamA" evidence="2">
    <location>
        <begin position="1"/>
        <end position="128"/>
    </location>
</feature>
<keyword evidence="1" id="KW-1133">Transmembrane helix</keyword>
<dbReference type="PANTHER" id="PTHR22911:SF135">
    <property type="entry name" value="BLR4310 PROTEIN"/>
    <property type="match status" value="1"/>
</dbReference>
<dbReference type="InterPro" id="IPR000620">
    <property type="entry name" value="EamA_dom"/>
</dbReference>
<keyword evidence="1" id="KW-0812">Transmembrane</keyword>
<organism evidence="3 4">
    <name type="scientific">Motiliproteus coralliicola</name>
    <dbReference type="NCBI Taxonomy" id="2283196"/>
    <lineage>
        <taxon>Bacteria</taxon>
        <taxon>Pseudomonadati</taxon>
        <taxon>Pseudomonadota</taxon>
        <taxon>Gammaproteobacteria</taxon>
        <taxon>Oceanospirillales</taxon>
        <taxon>Oceanospirillaceae</taxon>
        <taxon>Motiliproteus</taxon>
    </lineage>
</organism>
<feature type="transmembrane region" description="Helical" evidence="1">
    <location>
        <begin position="86"/>
        <end position="105"/>
    </location>
</feature>
<feature type="transmembrane region" description="Helical" evidence="1">
    <location>
        <begin position="27"/>
        <end position="44"/>
    </location>
</feature>